<evidence type="ECO:0000313" key="3">
    <source>
        <dbReference type="EMBL" id="MCY9521894.1"/>
    </source>
</evidence>
<name>A0ABT4DX28_9BACL</name>
<feature type="region of interest" description="Disordered" evidence="1">
    <location>
        <begin position="585"/>
        <end position="610"/>
    </location>
</feature>
<dbReference type="Proteomes" id="UP001207626">
    <property type="component" value="Unassembled WGS sequence"/>
</dbReference>
<organism evidence="3 4">
    <name type="scientific">Paenibacillus apiarius</name>
    <dbReference type="NCBI Taxonomy" id="46240"/>
    <lineage>
        <taxon>Bacteria</taxon>
        <taxon>Bacillati</taxon>
        <taxon>Bacillota</taxon>
        <taxon>Bacilli</taxon>
        <taxon>Bacillales</taxon>
        <taxon>Paenibacillaceae</taxon>
        <taxon>Paenibacillus</taxon>
    </lineage>
</organism>
<feature type="signal peptide" evidence="2">
    <location>
        <begin position="1"/>
        <end position="23"/>
    </location>
</feature>
<evidence type="ECO:0000313" key="4">
    <source>
        <dbReference type="Proteomes" id="UP001207626"/>
    </source>
</evidence>
<evidence type="ECO:0000256" key="1">
    <source>
        <dbReference type="SAM" id="MobiDB-lite"/>
    </source>
</evidence>
<sequence length="610" mass="70578">MKKWIAVILVFLLTITGMPVASAQQFFSSAGPPLHSPSVTSSVYAPQATFTDFDPEELITVTSLTETFGVTRDWVQDELLKGYQLHQIYQGLQAHRQGKDYEEFMNHTYPKPSPDPLVAHKERMKSVAEAVYQTSVTEQVYEKRERTVTDQVYGLQMRSSSQPYDEIALRNRPIRMDQAPYSVGSVNDHISTVDGSLRVEETDLVMPGPNGLDFALRRIYDSSLGKDDIYFIPSRNSNSTRETKEEQIFHLGKGWIWDISYIKRVNGYGYIYISGLGTYSLSENDRLLGYPFRDLDFGATDKTTQAGSRASYELINNKTGIRQYFSQTGKLMQIEDKDGNWIQFLYKYEPDVGEVLSVIASSTKDRRHTNAMFISYNSDNTISIETGDRKVIYKKKRVSEIKGDRIREQDILTEVIDPLGRSTKYDYGVWKWLKFNLHEGYSPFPEHSNERNIFWGHNDAVVLGMIEHPTKAITEFGFDNVIYRKIGEYAEEQNVRYKSRRNYYSSTNHTRMNELSLNYNNGDVGQHFDRDFTFSVDVNDGLKTTTYTYWKQYIDYFSPSMLYNTKTVIQDRKTNNSQVFRYSHDTARKNPNPTRIEETHYQGSYLSTPR</sequence>
<gene>
    <name evidence="3" type="ORF">M5X09_19860</name>
</gene>
<comment type="caution">
    <text evidence="3">The sequence shown here is derived from an EMBL/GenBank/DDBJ whole genome shotgun (WGS) entry which is preliminary data.</text>
</comment>
<protein>
    <submittedName>
        <fullName evidence="3">Wall-associated protein WapA</fullName>
    </submittedName>
</protein>
<keyword evidence="2" id="KW-0732">Signal</keyword>
<dbReference type="EMBL" id="JAMDLW010000029">
    <property type="protein sequence ID" value="MCY9521894.1"/>
    <property type="molecule type" value="Genomic_DNA"/>
</dbReference>
<proteinExistence type="predicted"/>
<feature type="non-terminal residue" evidence="3">
    <location>
        <position position="610"/>
    </location>
</feature>
<keyword evidence="4" id="KW-1185">Reference proteome</keyword>
<reference evidence="3 4" key="1">
    <citation type="submission" date="2022-05" db="EMBL/GenBank/DDBJ databases">
        <title>Genome Sequencing of Bee-Associated Microbes.</title>
        <authorList>
            <person name="Dunlap C."/>
        </authorList>
    </citation>
    <scope>NUCLEOTIDE SEQUENCE [LARGE SCALE GENOMIC DNA]</scope>
    <source>
        <strain evidence="3 4">NRRL NRS-1438</strain>
    </source>
</reference>
<evidence type="ECO:0000256" key="2">
    <source>
        <dbReference type="SAM" id="SignalP"/>
    </source>
</evidence>
<feature type="chain" id="PRO_5046311560" evidence="2">
    <location>
        <begin position="24"/>
        <end position="610"/>
    </location>
</feature>
<accession>A0ABT4DX28</accession>
<feature type="compositionally biased region" description="Polar residues" evidence="1">
    <location>
        <begin position="601"/>
        <end position="610"/>
    </location>
</feature>